<keyword evidence="3" id="KW-0687">Ribonucleoprotein</keyword>
<sequence length="200" mass="23122">MLITLQKKIIIKPQYIKPNTKTQIDNCLKANTITGTKNKKTRSTKRYSTKKLTPQKGSGKARKGSRSSPVLVGGSKAFIDTKNNTKKKINKKMYQKYLKYCLYNKYIHQQIKLIKQPTKPKTTSIAHQLCNYTNKTTIILITCTHTQSLERATRNIAPIYLTNNNTINPILINKSNLILLTYQCYKPFFKKRFNNEITFI</sequence>
<feature type="compositionally biased region" description="Basic residues" evidence="6">
    <location>
        <begin position="37"/>
        <end position="49"/>
    </location>
</feature>
<evidence type="ECO:0000313" key="7">
    <source>
        <dbReference type="EMBL" id="QSW37814.1"/>
    </source>
</evidence>
<name>A0A974XDP3_9PROT</name>
<dbReference type="AlphaFoldDB" id="A0A974XDP3"/>
<dbReference type="InterPro" id="IPR023574">
    <property type="entry name" value="Ribosomal_uL4_dom_sf"/>
</dbReference>
<evidence type="ECO:0000313" key="8">
    <source>
        <dbReference type="Proteomes" id="UP000663602"/>
    </source>
</evidence>
<dbReference type="PANTHER" id="PTHR10746">
    <property type="entry name" value="50S RIBOSOMAL PROTEIN L4"/>
    <property type="match status" value="1"/>
</dbReference>
<gene>
    <name evidence="7" type="primary">rplD</name>
    <name evidence="7" type="ORF">JSR02_00700</name>
</gene>
<dbReference type="Gene3D" id="3.40.1370.10">
    <property type="match status" value="1"/>
</dbReference>
<dbReference type="EMBL" id="CP071410">
    <property type="protein sequence ID" value="QSW37814.1"/>
    <property type="molecule type" value="Genomic_DNA"/>
</dbReference>
<dbReference type="SUPFAM" id="SSF52166">
    <property type="entry name" value="Ribosomal protein L4"/>
    <property type="match status" value="1"/>
</dbReference>
<protein>
    <recommendedName>
        <fullName evidence="4">Large ribosomal subunit protein uL4</fullName>
    </recommendedName>
    <alternativeName>
        <fullName evidence="5">50S ribosomal protein L4</fullName>
    </alternativeName>
</protein>
<accession>A0A974XDP3</accession>
<keyword evidence="2 7" id="KW-0689">Ribosomal protein</keyword>
<comment type="similarity">
    <text evidence="1">Belongs to the universal ribosomal protein uL4 family.</text>
</comment>
<dbReference type="GO" id="GO:0005840">
    <property type="term" value="C:ribosome"/>
    <property type="evidence" value="ECO:0007669"/>
    <property type="project" value="UniProtKB-KW"/>
</dbReference>
<evidence type="ECO:0000256" key="4">
    <source>
        <dbReference type="ARBA" id="ARBA00035244"/>
    </source>
</evidence>
<organism evidence="7 8">
    <name type="scientific">Candidatus Vidania fulgoroideorum</name>
    <dbReference type="NCBI Taxonomy" id="881286"/>
    <lineage>
        <taxon>Bacteria</taxon>
        <taxon>Pseudomonadati</taxon>
        <taxon>Pseudomonadota</taxon>
        <taxon>Betaproteobacteria</taxon>
        <taxon>Candidatus Vidania</taxon>
    </lineage>
</organism>
<reference evidence="7" key="1">
    <citation type="submission" date="2021-02" db="EMBL/GenBank/DDBJ databases">
        <authorList>
            <person name="Franco D."/>
        </authorList>
    </citation>
    <scope>NUCLEOTIDE SEQUENCE</scope>
    <source>
        <strain evidence="7">DICMUL</strain>
    </source>
</reference>
<dbReference type="InterPro" id="IPR002136">
    <property type="entry name" value="Ribosomal_uL4"/>
</dbReference>
<evidence type="ECO:0000256" key="1">
    <source>
        <dbReference type="ARBA" id="ARBA00010528"/>
    </source>
</evidence>
<proteinExistence type="inferred from homology"/>
<evidence type="ECO:0000256" key="5">
    <source>
        <dbReference type="ARBA" id="ARBA00035462"/>
    </source>
</evidence>
<dbReference type="InterPro" id="IPR013005">
    <property type="entry name" value="Ribosomal_uL4-like"/>
</dbReference>
<dbReference type="PANTHER" id="PTHR10746:SF6">
    <property type="entry name" value="LARGE RIBOSOMAL SUBUNIT PROTEIN UL4M"/>
    <property type="match status" value="1"/>
</dbReference>
<reference evidence="7" key="2">
    <citation type="submission" date="2021-03" db="EMBL/GenBank/DDBJ databases">
        <title>Alternative transmission patterns in independently acquired nutritional co-symbionts of Dictyopharidae planthoppers.</title>
        <authorList>
            <person name="Michalik A."/>
            <person name="Lukasik P."/>
        </authorList>
    </citation>
    <scope>NUCLEOTIDE SEQUENCE</scope>
    <source>
        <strain evidence="7">DICMUL</strain>
    </source>
</reference>
<evidence type="ECO:0000256" key="3">
    <source>
        <dbReference type="ARBA" id="ARBA00023274"/>
    </source>
</evidence>
<dbReference type="GO" id="GO:1990904">
    <property type="term" value="C:ribonucleoprotein complex"/>
    <property type="evidence" value="ECO:0007669"/>
    <property type="project" value="UniProtKB-KW"/>
</dbReference>
<feature type="region of interest" description="Disordered" evidence="6">
    <location>
        <begin position="35"/>
        <end position="69"/>
    </location>
</feature>
<dbReference type="Proteomes" id="UP000663602">
    <property type="component" value="Chromosome"/>
</dbReference>
<dbReference type="GO" id="GO:0006412">
    <property type="term" value="P:translation"/>
    <property type="evidence" value="ECO:0007669"/>
    <property type="project" value="InterPro"/>
</dbReference>
<dbReference type="GO" id="GO:0003735">
    <property type="term" value="F:structural constituent of ribosome"/>
    <property type="evidence" value="ECO:0007669"/>
    <property type="project" value="InterPro"/>
</dbReference>
<evidence type="ECO:0000256" key="2">
    <source>
        <dbReference type="ARBA" id="ARBA00022980"/>
    </source>
</evidence>
<dbReference type="Pfam" id="PF00573">
    <property type="entry name" value="Ribosomal_L4"/>
    <property type="match status" value="1"/>
</dbReference>
<evidence type="ECO:0000256" key="6">
    <source>
        <dbReference type="SAM" id="MobiDB-lite"/>
    </source>
</evidence>